<keyword evidence="2" id="KW-1185">Reference proteome</keyword>
<gene>
    <name evidence="1" type="ORF">PU634_04980</name>
</gene>
<accession>A0AA50KR06</accession>
<sequence>MTTPFFARAKKIITTRAINLRDLLNGNAGRRQRLRAKALYATVCCESHHIIKAREAARHKLQHP</sequence>
<reference evidence="1 2" key="1">
    <citation type="submission" date="2023-02" db="EMBL/GenBank/DDBJ databases">
        <title>Complete genome sequence of a novel bacterium Oceanimonas sp. NTOU-MSR1 isolated from marine coast sediment.</title>
        <authorList>
            <person name="Yang H.-T."/>
            <person name="Chen Y.-L."/>
            <person name="Ho Y.-N."/>
        </authorList>
    </citation>
    <scope>NUCLEOTIDE SEQUENCE [LARGE SCALE GENOMIC DNA]</scope>
    <source>
        <strain evidence="1 2">NTOU-MSR1</strain>
    </source>
</reference>
<evidence type="ECO:0000313" key="2">
    <source>
        <dbReference type="Proteomes" id="UP001223802"/>
    </source>
</evidence>
<proteinExistence type="predicted"/>
<dbReference type="RefSeq" id="WP_306762956.1">
    <property type="nucleotide sequence ID" value="NZ_CP118224.1"/>
</dbReference>
<dbReference type="EMBL" id="CP118224">
    <property type="protein sequence ID" value="WMC11721.1"/>
    <property type="molecule type" value="Genomic_DNA"/>
</dbReference>
<dbReference type="Proteomes" id="UP001223802">
    <property type="component" value="Chromosome"/>
</dbReference>
<protein>
    <submittedName>
        <fullName evidence="1">Uncharacterized protein</fullName>
    </submittedName>
</protein>
<dbReference type="AlphaFoldDB" id="A0AA50KR06"/>
<organism evidence="1 2">
    <name type="scientific">Oceanimonas pelagia</name>
    <dbReference type="NCBI Taxonomy" id="3028314"/>
    <lineage>
        <taxon>Bacteria</taxon>
        <taxon>Pseudomonadati</taxon>
        <taxon>Pseudomonadota</taxon>
        <taxon>Gammaproteobacteria</taxon>
        <taxon>Aeromonadales</taxon>
        <taxon>Aeromonadaceae</taxon>
        <taxon>Oceanimonas</taxon>
    </lineage>
</organism>
<dbReference type="KEGG" id="ope:PU634_04980"/>
<evidence type="ECO:0000313" key="1">
    <source>
        <dbReference type="EMBL" id="WMC11721.1"/>
    </source>
</evidence>
<name>A0AA50KR06_9GAMM</name>